<dbReference type="PRINTS" id="PR00111">
    <property type="entry name" value="ABHYDROLASE"/>
</dbReference>
<keyword evidence="1 3" id="KW-0378">Hydrolase</keyword>
<dbReference type="Pfam" id="PF00561">
    <property type="entry name" value="Abhydrolase_1"/>
    <property type="match status" value="1"/>
</dbReference>
<dbReference type="Proteomes" id="UP000277094">
    <property type="component" value="Unassembled WGS sequence"/>
</dbReference>
<evidence type="ECO:0000313" key="3">
    <source>
        <dbReference type="EMBL" id="RNL80976.1"/>
    </source>
</evidence>
<dbReference type="EMBL" id="RJSG01000001">
    <property type="protein sequence ID" value="RNL80976.1"/>
    <property type="molecule type" value="Genomic_DNA"/>
</dbReference>
<dbReference type="Gene3D" id="3.40.50.1820">
    <property type="entry name" value="alpha/beta hydrolase"/>
    <property type="match status" value="1"/>
</dbReference>
<dbReference type="InterPro" id="IPR050266">
    <property type="entry name" value="AB_hydrolase_sf"/>
</dbReference>
<dbReference type="InterPro" id="IPR029058">
    <property type="entry name" value="AB_hydrolase_fold"/>
</dbReference>
<evidence type="ECO:0000259" key="2">
    <source>
        <dbReference type="Pfam" id="PF00561"/>
    </source>
</evidence>
<organism evidence="3 4">
    <name type="scientific">Nocardioides marmorisolisilvae</name>
    <dbReference type="NCBI Taxonomy" id="1542737"/>
    <lineage>
        <taxon>Bacteria</taxon>
        <taxon>Bacillati</taxon>
        <taxon>Actinomycetota</taxon>
        <taxon>Actinomycetes</taxon>
        <taxon>Propionibacteriales</taxon>
        <taxon>Nocardioidaceae</taxon>
        <taxon>Nocardioides</taxon>
    </lineage>
</organism>
<dbReference type="InterPro" id="IPR000073">
    <property type="entry name" value="AB_hydrolase_1"/>
</dbReference>
<proteinExistence type="predicted"/>
<dbReference type="SUPFAM" id="SSF53474">
    <property type="entry name" value="alpha/beta-Hydrolases"/>
    <property type="match status" value="1"/>
</dbReference>
<accession>A0A3N0DZP9</accession>
<dbReference type="GO" id="GO:0016787">
    <property type="term" value="F:hydrolase activity"/>
    <property type="evidence" value="ECO:0007669"/>
    <property type="project" value="UniProtKB-KW"/>
</dbReference>
<dbReference type="PANTHER" id="PTHR43798">
    <property type="entry name" value="MONOACYLGLYCEROL LIPASE"/>
    <property type="match status" value="1"/>
</dbReference>
<evidence type="ECO:0000256" key="1">
    <source>
        <dbReference type="ARBA" id="ARBA00022801"/>
    </source>
</evidence>
<comment type="caution">
    <text evidence="3">The sequence shown here is derived from an EMBL/GenBank/DDBJ whole genome shotgun (WGS) entry which is preliminary data.</text>
</comment>
<dbReference type="RefSeq" id="WP_123232185.1">
    <property type="nucleotide sequence ID" value="NZ_RJSG01000001.1"/>
</dbReference>
<keyword evidence="4" id="KW-1185">Reference proteome</keyword>
<evidence type="ECO:0000313" key="4">
    <source>
        <dbReference type="Proteomes" id="UP000277094"/>
    </source>
</evidence>
<reference evidence="3 4" key="1">
    <citation type="submission" date="2018-11" db="EMBL/GenBank/DDBJ databases">
        <authorList>
            <person name="Li F."/>
        </authorList>
    </citation>
    <scope>NUCLEOTIDE SEQUENCE [LARGE SCALE GENOMIC DNA]</scope>
    <source>
        <strain evidence="3 4">KIS18-7</strain>
    </source>
</reference>
<dbReference type="OrthoDB" id="3400345at2"/>
<dbReference type="AlphaFoldDB" id="A0A3N0DZP9"/>
<feature type="domain" description="AB hydrolase-1" evidence="2">
    <location>
        <begin position="26"/>
        <end position="265"/>
    </location>
</feature>
<sequence>MELTVELPAGPIHYRVYDARDGQGETLVFVHGFAVDGRLWEPVALRLAAAGLRCIVPTWPFGSHTTPMNPGADVTPPGAARIIADFLAALDLEDVTIVGNDSGGAVTQLLVTSDPSRIGRLVLTNCDSFDNFPPGDFKRLSRLAHVPGAGWLVAQAMRFEPILRGPTAFGEVNAHRQPTELLRSFVAPLIRDRRIRRDALRFFGAADSKDTLAAAAKLPDLTMPALVVWGEDDTLFPVSDATRLQTALNGCELVLVPDAKTFSPLDQPEAVASAIAAFVASRPVGSSR</sequence>
<protein>
    <submittedName>
        <fullName evidence="3">Alpha/beta hydrolase</fullName>
    </submittedName>
</protein>
<gene>
    <name evidence="3" type="ORF">EFL95_00900</name>
</gene>
<name>A0A3N0DZP9_9ACTN</name>
<dbReference type="PANTHER" id="PTHR43798:SF31">
    <property type="entry name" value="AB HYDROLASE SUPERFAMILY PROTEIN YCLE"/>
    <property type="match status" value="1"/>
</dbReference>
<dbReference type="GO" id="GO:0016020">
    <property type="term" value="C:membrane"/>
    <property type="evidence" value="ECO:0007669"/>
    <property type="project" value="TreeGrafter"/>
</dbReference>